<feature type="compositionally biased region" description="Low complexity" evidence="1">
    <location>
        <begin position="53"/>
        <end position="62"/>
    </location>
</feature>
<evidence type="ECO:0000256" key="1">
    <source>
        <dbReference type="SAM" id="MobiDB-lite"/>
    </source>
</evidence>
<name>A0A6J4PXA0_9ACTN</name>
<sequence>MLGGVEGEPLGRIEEQLRSEVGEDWASDAEVLKGRNATRREHGLPHLGETGGRPAPSAPARRPLWRRVLGR</sequence>
<reference evidence="2" key="1">
    <citation type="submission" date="2020-02" db="EMBL/GenBank/DDBJ databases">
        <authorList>
            <person name="Meier V. D."/>
        </authorList>
    </citation>
    <scope>NUCLEOTIDE SEQUENCE</scope>
    <source>
        <strain evidence="2">AVDCRST_MAG22</strain>
    </source>
</reference>
<feature type="compositionally biased region" description="Basic and acidic residues" evidence="1">
    <location>
        <begin position="30"/>
        <end position="44"/>
    </location>
</feature>
<dbReference type="AlphaFoldDB" id="A0A6J4PXA0"/>
<accession>A0A6J4PXA0</accession>
<gene>
    <name evidence="2" type="ORF">AVDCRST_MAG22-2807</name>
</gene>
<dbReference type="EMBL" id="CADCUV010000127">
    <property type="protein sequence ID" value="CAA9424363.1"/>
    <property type="molecule type" value="Genomic_DNA"/>
</dbReference>
<evidence type="ECO:0000313" key="2">
    <source>
        <dbReference type="EMBL" id="CAA9424363.1"/>
    </source>
</evidence>
<organism evidence="2">
    <name type="scientific">uncultured Rubrobacteraceae bacterium</name>
    <dbReference type="NCBI Taxonomy" id="349277"/>
    <lineage>
        <taxon>Bacteria</taxon>
        <taxon>Bacillati</taxon>
        <taxon>Actinomycetota</taxon>
        <taxon>Rubrobacteria</taxon>
        <taxon>Rubrobacterales</taxon>
        <taxon>Rubrobacteraceae</taxon>
        <taxon>environmental samples</taxon>
    </lineage>
</organism>
<feature type="region of interest" description="Disordered" evidence="1">
    <location>
        <begin position="24"/>
        <end position="71"/>
    </location>
</feature>
<proteinExistence type="predicted"/>
<protein>
    <submittedName>
        <fullName evidence="2">Uncharacterized protein</fullName>
    </submittedName>
</protein>